<dbReference type="GO" id="GO:0003885">
    <property type="term" value="F:D-arabinono-1,4-lactone oxidase activity"/>
    <property type="evidence" value="ECO:0007669"/>
    <property type="project" value="UniProtKB-UniRule"/>
</dbReference>
<dbReference type="PIRSF" id="PIRSF000136">
    <property type="entry name" value="LGO_GLO"/>
    <property type="match status" value="1"/>
</dbReference>
<evidence type="ECO:0000313" key="14">
    <source>
        <dbReference type="Proteomes" id="UP000789739"/>
    </source>
</evidence>
<evidence type="ECO:0000256" key="2">
    <source>
        <dbReference type="ARBA" id="ARBA00004370"/>
    </source>
</evidence>
<dbReference type="InterPro" id="IPR006094">
    <property type="entry name" value="Oxid_FAD_bind_N"/>
</dbReference>
<dbReference type="InterPro" id="IPR036318">
    <property type="entry name" value="FAD-bd_PCMH-like_sf"/>
</dbReference>
<dbReference type="Gene3D" id="1.10.45.10">
    <property type="entry name" value="Vanillyl-alcohol Oxidase, Chain A, domain 4"/>
    <property type="match status" value="1"/>
</dbReference>
<keyword evidence="11" id="KW-0496">Mitochondrion</keyword>
<comment type="catalytic activity">
    <reaction evidence="11">
        <text>D-arabinono-1,4-lactone + O2 = dehydro-D-arabinono-1,4-lactone + H2O2 + H(+)</text>
        <dbReference type="Rhea" id="RHEA:23756"/>
        <dbReference type="ChEBI" id="CHEBI:15378"/>
        <dbReference type="ChEBI" id="CHEBI:15379"/>
        <dbReference type="ChEBI" id="CHEBI:16240"/>
        <dbReference type="ChEBI" id="CHEBI:16292"/>
        <dbReference type="ChEBI" id="CHEBI:58277"/>
        <dbReference type="EC" id="1.1.3.37"/>
    </reaction>
</comment>
<dbReference type="InterPro" id="IPR010031">
    <property type="entry name" value="FAD_lactone_oxidase-like"/>
</dbReference>
<comment type="pathway">
    <text evidence="3 11">Cofactor biosynthesis; D-erythroascorbate biosynthesis; dehydro-D-arabinono-1,4-lactone from D-arabinose: step 2/2.</text>
</comment>
<dbReference type="OrthoDB" id="610608at2759"/>
<dbReference type="GO" id="GO:0071949">
    <property type="term" value="F:FAD binding"/>
    <property type="evidence" value="ECO:0007669"/>
    <property type="project" value="UniProtKB-UniRule"/>
</dbReference>
<dbReference type="PANTHER" id="PTHR43762">
    <property type="entry name" value="L-GULONOLACTONE OXIDASE"/>
    <property type="match status" value="1"/>
</dbReference>
<dbReference type="NCBIfam" id="TIGR01678">
    <property type="entry name" value="FAD_lactone_ox"/>
    <property type="match status" value="1"/>
</dbReference>
<keyword evidence="7 11" id="KW-0274">FAD</keyword>
<evidence type="ECO:0000256" key="1">
    <source>
        <dbReference type="ARBA" id="ARBA00001974"/>
    </source>
</evidence>
<dbReference type="Pfam" id="PF01565">
    <property type="entry name" value="FAD_binding_4"/>
    <property type="match status" value="1"/>
</dbReference>
<dbReference type="NCBIfam" id="TIGR01679">
    <property type="entry name" value="bact_FAD_ox"/>
    <property type="match status" value="1"/>
</dbReference>
<organism evidence="13 14">
    <name type="scientific">Paraglomus brasilianum</name>
    <dbReference type="NCBI Taxonomy" id="144538"/>
    <lineage>
        <taxon>Eukaryota</taxon>
        <taxon>Fungi</taxon>
        <taxon>Fungi incertae sedis</taxon>
        <taxon>Mucoromycota</taxon>
        <taxon>Glomeromycotina</taxon>
        <taxon>Glomeromycetes</taxon>
        <taxon>Paraglomerales</taxon>
        <taxon>Paraglomeraceae</taxon>
        <taxon>Paraglomus</taxon>
    </lineage>
</organism>
<keyword evidence="9" id="KW-0472">Membrane</keyword>
<proteinExistence type="inferred from homology"/>
<dbReference type="InterPro" id="IPR016167">
    <property type="entry name" value="FAD-bd_PCMH_sub1"/>
</dbReference>
<feature type="domain" description="FAD-binding PCMH-type" evidence="12">
    <location>
        <begin position="22"/>
        <end position="192"/>
    </location>
</feature>
<evidence type="ECO:0000313" key="13">
    <source>
        <dbReference type="EMBL" id="CAG8538215.1"/>
    </source>
</evidence>
<dbReference type="GO" id="GO:0031966">
    <property type="term" value="C:mitochondrial membrane"/>
    <property type="evidence" value="ECO:0007669"/>
    <property type="project" value="UniProtKB-SubCell"/>
</dbReference>
<dbReference type="InterPro" id="IPR016169">
    <property type="entry name" value="FAD-bd_PCMH_sub2"/>
</dbReference>
<evidence type="ECO:0000256" key="8">
    <source>
        <dbReference type="ARBA" id="ARBA00023002"/>
    </source>
</evidence>
<evidence type="ECO:0000256" key="7">
    <source>
        <dbReference type="ARBA" id="ARBA00022827"/>
    </source>
</evidence>
<evidence type="ECO:0000256" key="3">
    <source>
        <dbReference type="ARBA" id="ARBA00005083"/>
    </source>
</evidence>
<dbReference type="EMBL" id="CAJVPI010000462">
    <property type="protein sequence ID" value="CAG8538215.1"/>
    <property type="molecule type" value="Genomic_DNA"/>
</dbReference>
<sequence length="461" mass="53171">MDPQLKKISSRYHVFENWAHTFICEPELYFTPETEDEVEKIVIFAKAKNKSIKVIGAGHCPSDLACTKDFMINLDKLNHVLEINQKEKTVSVQAGIRINQLNEELWENGLAMSNLGSISDQSLAGAISTATHGTGINFGNMSTQVTELTLITATRGTLTCSEKTNPDIFKAALCHLGALGIIIRITLKCEPAFRLEALQAPAKLDEILNNLDHVVHSAEHVRFWWFPHTDDCVLWKANRTIKEPNSSTIGYIRETLLGYHLYQFLLYLTRLRPSTIPMLARQMFKIKHSRPTCAIDDSYKAFNIDCLFPQYVNEWAIPWEKTPEALRKINQWIKETNSFVHFPVEVRFVDKDDVWLSPSYGYKVCYIGIIMYRPYRVAVPYKEYWKAYEQIMRSLGGRPHWAKAHTMSVLELEKCYPKFNDFKKLRQELDPNGMFLNAYLRRHILGEVGEDVDTRLFKAKL</sequence>
<comment type="caution">
    <text evidence="13">The sequence shown here is derived from an EMBL/GenBank/DDBJ whole genome shotgun (WGS) entry which is preliminary data.</text>
</comment>
<dbReference type="PANTHER" id="PTHR43762:SF1">
    <property type="entry name" value="D-ARABINONO-1,4-LACTONE OXIDASE"/>
    <property type="match status" value="1"/>
</dbReference>
<keyword evidence="14" id="KW-1185">Reference proteome</keyword>
<dbReference type="Gene3D" id="3.30.43.10">
    <property type="entry name" value="Uridine Diphospho-n-acetylenolpyruvylglucosamine Reductase, domain 2"/>
    <property type="match status" value="1"/>
</dbReference>
<comment type="similarity">
    <text evidence="4 11">Belongs to the oxygen-dependent FAD-linked oxidoreductase family.</text>
</comment>
<accession>A0A9N9FJX1</accession>
<dbReference type="SUPFAM" id="SSF56176">
    <property type="entry name" value="FAD-binding/transporter-associated domain-like"/>
    <property type="match status" value="1"/>
</dbReference>
<dbReference type="EC" id="1.1.3.37" evidence="5 11"/>
<gene>
    <name evidence="13" type="ORF">PBRASI_LOCUS4454</name>
</gene>
<keyword evidence="6 11" id="KW-0285">Flavoprotein</keyword>
<dbReference type="InterPro" id="IPR016166">
    <property type="entry name" value="FAD-bd_PCMH"/>
</dbReference>
<comment type="subcellular location">
    <subcellularLocation>
        <location evidence="2">Membrane</location>
    </subcellularLocation>
    <subcellularLocation>
        <location evidence="11">Mitochondrion membrane</location>
    </subcellularLocation>
</comment>
<dbReference type="Proteomes" id="UP000789739">
    <property type="component" value="Unassembled WGS sequence"/>
</dbReference>
<name>A0A9N9FJX1_9GLOM</name>
<keyword evidence="8 11" id="KW-0560">Oxidoreductase</keyword>
<evidence type="ECO:0000256" key="5">
    <source>
        <dbReference type="ARBA" id="ARBA00013136"/>
    </source>
</evidence>
<dbReference type="Pfam" id="PF04030">
    <property type="entry name" value="ALO"/>
    <property type="match status" value="1"/>
</dbReference>
<dbReference type="Gene3D" id="3.30.70.2520">
    <property type="match status" value="1"/>
</dbReference>
<protein>
    <recommendedName>
        <fullName evidence="5 11">D-arabinono-1,4-lactone oxidase</fullName>
        <shortName evidence="11">ALO</shortName>
        <ecNumber evidence="5 11">1.1.3.37</ecNumber>
    </recommendedName>
    <alternativeName>
        <fullName evidence="10 11">L-galactono-gamma-lactone oxidase</fullName>
    </alternativeName>
</protein>
<dbReference type="InterPro" id="IPR030654">
    <property type="entry name" value="Sugar_lactone_oxidase"/>
</dbReference>
<evidence type="ECO:0000256" key="10">
    <source>
        <dbReference type="ARBA" id="ARBA00033418"/>
    </source>
</evidence>
<dbReference type="AlphaFoldDB" id="A0A9N9FJX1"/>
<reference evidence="13" key="1">
    <citation type="submission" date="2021-06" db="EMBL/GenBank/DDBJ databases">
        <authorList>
            <person name="Kallberg Y."/>
            <person name="Tangrot J."/>
            <person name="Rosling A."/>
        </authorList>
    </citation>
    <scope>NUCLEOTIDE SEQUENCE</scope>
    <source>
        <strain evidence="13">BR232B</strain>
    </source>
</reference>
<evidence type="ECO:0000256" key="6">
    <source>
        <dbReference type="ARBA" id="ARBA00022630"/>
    </source>
</evidence>
<evidence type="ECO:0000256" key="9">
    <source>
        <dbReference type="ARBA" id="ARBA00023136"/>
    </source>
</evidence>
<evidence type="ECO:0000256" key="11">
    <source>
        <dbReference type="RuleBase" id="RU367158"/>
    </source>
</evidence>
<evidence type="ECO:0000256" key="4">
    <source>
        <dbReference type="ARBA" id="ARBA00005466"/>
    </source>
</evidence>
<dbReference type="InterPro" id="IPR016171">
    <property type="entry name" value="Vanillyl_alc_oxidase_C-sub2"/>
</dbReference>
<dbReference type="Gene3D" id="3.30.465.10">
    <property type="match status" value="1"/>
</dbReference>
<evidence type="ECO:0000259" key="12">
    <source>
        <dbReference type="PROSITE" id="PS51387"/>
    </source>
</evidence>
<dbReference type="PROSITE" id="PS51387">
    <property type="entry name" value="FAD_PCMH"/>
    <property type="match status" value="1"/>
</dbReference>
<comment type="cofactor">
    <cofactor evidence="1 11">
        <name>FAD</name>
        <dbReference type="ChEBI" id="CHEBI:57692"/>
    </cofactor>
</comment>
<dbReference type="InterPro" id="IPR007173">
    <property type="entry name" value="ALO_C"/>
</dbReference>